<dbReference type="InterPro" id="IPR015813">
    <property type="entry name" value="Pyrv/PenolPyrv_kinase-like_dom"/>
</dbReference>
<keyword evidence="8 18" id="KW-0808">Transferase</keyword>
<evidence type="ECO:0000256" key="1">
    <source>
        <dbReference type="ARBA" id="ARBA00001946"/>
    </source>
</evidence>
<keyword evidence="23" id="KW-1185">Reference proteome</keyword>
<dbReference type="SUPFAM" id="SSF52009">
    <property type="entry name" value="Phosphohistidine domain"/>
    <property type="match status" value="1"/>
</dbReference>
<comment type="caution">
    <text evidence="22">The sequence shown here is derived from an EMBL/GenBank/DDBJ whole genome shotgun (WGS) entry which is preliminary data.</text>
</comment>
<dbReference type="InterPro" id="IPR036637">
    <property type="entry name" value="Phosphohistidine_dom_sf"/>
</dbReference>
<comment type="catalytic activity">
    <reaction evidence="18">
        <text>pyruvate + ATP = phosphoenolpyruvate + ADP + H(+)</text>
        <dbReference type="Rhea" id="RHEA:18157"/>
        <dbReference type="ChEBI" id="CHEBI:15361"/>
        <dbReference type="ChEBI" id="CHEBI:15378"/>
        <dbReference type="ChEBI" id="CHEBI:30616"/>
        <dbReference type="ChEBI" id="CHEBI:58702"/>
        <dbReference type="ChEBI" id="CHEBI:456216"/>
        <dbReference type="EC" id="2.7.1.40"/>
    </reaction>
</comment>
<keyword evidence="10" id="KW-0547">Nucleotide-binding</keyword>
<dbReference type="RefSeq" id="WP_107923400.1">
    <property type="nucleotide sequence ID" value="NZ_JBEPSB010000007.1"/>
</dbReference>
<evidence type="ECO:0000256" key="9">
    <source>
        <dbReference type="ARBA" id="ARBA00022723"/>
    </source>
</evidence>
<reference evidence="22 23" key="1">
    <citation type="submission" date="2024-06" db="EMBL/GenBank/DDBJ databases">
        <title>Sorghum-associated microbial communities from plants grown in Nebraska, USA.</title>
        <authorList>
            <person name="Schachtman D."/>
        </authorList>
    </citation>
    <scope>NUCLEOTIDE SEQUENCE [LARGE SCALE GENOMIC DNA]</scope>
    <source>
        <strain evidence="22 23">736</strain>
    </source>
</reference>
<dbReference type="PROSITE" id="PS00110">
    <property type="entry name" value="PYRUVATE_KINASE"/>
    <property type="match status" value="1"/>
</dbReference>
<dbReference type="Gene3D" id="3.50.30.10">
    <property type="entry name" value="Phosphohistidine domain"/>
    <property type="match status" value="1"/>
</dbReference>
<dbReference type="SUPFAM" id="SSF50800">
    <property type="entry name" value="PK beta-barrel domain-like"/>
    <property type="match status" value="1"/>
</dbReference>
<dbReference type="Gene3D" id="2.40.33.10">
    <property type="entry name" value="PK beta-barrel domain-like"/>
    <property type="match status" value="1"/>
</dbReference>
<keyword evidence="11 18" id="KW-0418">Kinase</keyword>
<dbReference type="Pfam" id="PF00391">
    <property type="entry name" value="PEP-utilizers"/>
    <property type="match status" value="1"/>
</dbReference>
<evidence type="ECO:0000256" key="8">
    <source>
        <dbReference type="ARBA" id="ARBA00022679"/>
    </source>
</evidence>
<evidence type="ECO:0000256" key="7">
    <source>
        <dbReference type="ARBA" id="ARBA00018587"/>
    </source>
</evidence>
<feature type="domain" description="Pyruvate kinase barrel" evidence="19">
    <location>
        <begin position="1"/>
        <end position="325"/>
    </location>
</feature>
<proteinExistence type="inferred from homology"/>
<gene>
    <name evidence="22" type="ORF">ABIA69_002034</name>
</gene>
<evidence type="ECO:0000313" key="22">
    <source>
        <dbReference type="EMBL" id="MET4560890.1"/>
    </source>
</evidence>
<dbReference type="EC" id="2.7.1.40" evidence="6 17"/>
<evidence type="ECO:0000256" key="3">
    <source>
        <dbReference type="ARBA" id="ARBA00004997"/>
    </source>
</evidence>
<dbReference type="InterPro" id="IPR011037">
    <property type="entry name" value="Pyrv_Knase-like_insert_dom_sf"/>
</dbReference>
<comment type="cofactor">
    <cofactor evidence="1">
        <name>Mg(2+)</name>
        <dbReference type="ChEBI" id="CHEBI:18420"/>
    </cofactor>
</comment>
<dbReference type="NCBIfam" id="NF004978">
    <property type="entry name" value="PRK06354.1"/>
    <property type="match status" value="1"/>
</dbReference>
<evidence type="ECO:0000256" key="18">
    <source>
        <dbReference type="RuleBase" id="RU000504"/>
    </source>
</evidence>
<dbReference type="Gene3D" id="3.40.1380.20">
    <property type="entry name" value="Pyruvate kinase, C-terminal domain"/>
    <property type="match status" value="1"/>
</dbReference>
<comment type="pathway">
    <text evidence="3 18">Carbohydrate degradation; glycolysis; pyruvate from D-glyceraldehyde 3-phosphate: step 5/5.</text>
</comment>
<feature type="domain" description="PEP-utilising enzyme mobile" evidence="20">
    <location>
        <begin position="507"/>
        <end position="576"/>
    </location>
</feature>
<evidence type="ECO:0000256" key="4">
    <source>
        <dbReference type="ARBA" id="ARBA00006237"/>
    </source>
</evidence>
<dbReference type="InterPro" id="IPR008279">
    <property type="entry name" value="PEP-util_enz_mobile_dom"/>
</dbReference>
<evidence type="ECO:0000256" key="2">
    <source>
        <dbReference type="ARBA" id="ARBA00001958"/>
    </source>
</evidence>
<keyword evidence="13 18" id="KW-0460">Magnesium</keyword>
<organism evidence="22 23">
    <name type="scientific">Lysinibacillus parviboronicapiens</name>
    <dbReference type="NCBI Taxonomy" id="436516"/>
    <lineage>
        <taxon>Bacteria</taxon>
        <taxon>Bacillati</taxon>
        <taxon>Bacillota</taxon>
        <taxon>Bacilli</taxon>
        <taxon>Bacillales</taxon>
        <taxon>Bacillaceae</taxon>
        <taxon>Lysinibacillus</taxon>
    </lineage>
</organism>
<keyword evidence="12" id="KW-0067">ATP-binding</keyword>
<accession>A0ABV2PIZ9</accession>
<evidence type="ECO:0000256" key="10">
    <source>
        <dbReference type="ARBA" id="ARBA00022741"/>
    </source>
</evidence>
<dbReference type="GO" id="GO:0004743">
    <property type="term" value="F:pyruvate kinase activity"/>
    <property type="evidence" value="ECO:0007669"/>
    <property type="project" value="UniProtKB-EC"/>
</dbReference>
<feature type="domain" description="Pyruvate kinase C-terminal" evidence="21">
    <location>
        <begin position="358"/>
        <end position="471"/>
    </location>
</feature>
<dbReference type="InterPro" id="IPR018209">
    <property type="entry name" value="Pyrv_Knase_AS"/>
</dbReference>
<dbReference type="SUPFAM" id="SSF52935">
    <property type="entry name" value="PK C-terminal domain-like"/>
    <property type="match status" value="1"/>
</dbReference>
<dbReference type="PANTHER" id="PTHR11817">
    <property type="entry name" value="PYRUVATE KINASE"/>
    <property type="match status" value="1"/>
</dbReference>
<dbReference type="InterPro" id="IPR040442">
    <property type="entry name" value="Pyrv_kinase-like_dom_sf"/>
</dbReference>
<comment type="similarity">
    <text evidence="4">In the C-terminal section; belongs to the PEP-utilizing enzyme family.</text>
</comment>
<evidence type="ECO:0000256" key="14">
    <source>
        <dbReference type="ARBA" id="ARBA00022958"/>
    </source>
</evidence>
<evidence type="ECO:0000259" key="21">
    <source>
        <dbReference type="Pfam" id="PF02887"/>
    </source>
</evidence>
<dbReference type="NCBIfam" id="TIGR01064">
    <property type="entry name" value="pyruv_kin"/>
    <property type="match status" value="1"/>
</dbReference>
<protein>
    <recommendedName>
        <fullName evidence="7 17">Pyruvate kinase</fullName>
        <ecNumber evidence="6 17">2.7.1.40</ecNumber>
    </recommendedName>
</protein>
<name>A0ABV2PIZ9_9BACI</name>
<evidence type="ECO:0000256" key="16">
    <source>
        <dbReference type="ARBA" id="ARBA00023317"/>
    </source>
</evidence>
<dbReference type="Pfam" id="PF00224">
    <property type="entry name" value="PK"/>
    <property type="match status" value="1"/>
</dbReference>
<comment type="cofactor">
    <cofactor evidence="2">
        <name>K(+)</name>
        <dbReference type="ChEBI" id="CHEBI:29103"/>
    </cofactor>
</comment>
<dbReference type="Proteomes" id="UP001549363">
    <property type="component" value="Unassembled WGS sequence"/>
</dbReference>
<dbReference type="InterPro" id="IPR015793">
    <property type="entry name" value="Pyrv_Knase_brl"/>
</dbReference>
<dbReference type="Pfam" id="PF02887">
    <property type="entry name" value="PK_C"/>
    <property type="match status" value="1"/>
</dbReference>
<evidence type="ECO:0000256" key="6">
    <source>
        <dbReference type="ARBA" id="ARBA00012142"/>
    </source>
</evidence>
<evidence type="ECO:0000256" key="12">
    <source>
        <dbReference type="ARBA" id="ARBA00022840"/>
    </source>
</evidence>
<evidence type="ECO:0000256" key="5">
    <source>
        <dbReference type="ARBA" id="ARBA00008663"/>
    </source>
</evidence>
<dbReference type="Gene3D" id="3.20.20.60">
    <property type="entry name" value="Phosphoenolpyruvate-binding domains"/>
    <property type="match status" value="1"/>
</dbReference>
<dbReference type="EMBL" id="JBEPSB010000007">
    <property type="protein sequence ID" value="MET4560890.1"/>
    <property type="molecule type" value="Genomic_DNA"/>
</dbReference>
<evidence type="ECO:0000256" key="11">
    <source>
        <dbReference type="ARBA" id="ARBA00022777"/>
    </source>
</evidence>
<dbReference type="InterPro" id="IPR015795">
    <property type="entry name" value="Pyrv_Knase_C"/>
</dbReference>
<evidence type="ECO:0000259" key="19">
    <source>
        <dbReference type="Pfam" id="PF00224"/>
    </source>
</evidence>
<keyword evidence="16 22" id="KW-0670">Pyruvate</keyword>
<evidence type="ECO:0000259" key="20">
    <source>
        <dbReference type="Pfam" id="PF00391"/>
    </source>
</evidence>
<dbReference type="InterPro" id="IPR015806">
    <property type="entry name" value="Pyrv_Knase_insert_dom_sf"/>
</dbReference>
<evidence type="ECO:0000256" key="17">
    <source>
        <dbReference type="NCBIfam" id="TIGR01064"/>
    </source>
</evidence>
<evidence type="ECO:0000256" key="15">
    <source>
        <dbReference type="ARBA" id="ARBA00023152"/>
    </source>
</evidence>
<dbReference type="GO" id="GO:0016301">
    <property type="term" value="F:kinase activity"/>
    <property type="evidence" value="ECO:0007669"/>
    <property type="project" value="UniProtKB-KW"/>
</dbReference>
<dbReference type="SUPFAM" id="SSF51621">
    <property type="entry name" value="Phosphoenolpyruvate/pyruvate domain"/>
    <property type="match status" value="1"/>
</dbReference>
<dbReference type="InterPro" id="IPR036918">
    <property type="entry name" value="Pyrv_Knase_C_sf"/>
</dbReference>
<sequence>MRKTKIVCTIGPASESPETLEKLIEAGMNVARLNFSHGTHEEHEVRINLIREVAEKLGKPVGILLDTKGPEIRTHNMQNGELHLTTGQVIDISMTEVEGTEASFSVTYNRLIEDVEQNSIILLDDGLIQLRVLATDTEKGLIHTIVENAGVLKNKKGVNVPGVSVQLPGITEKDAQDILFGIKQGVDFIAASFVRRAKDVLEIRELLEQNGGSHIQIIPKIENQEGVDNIDEIILVSDGLMVARGDLGVEIPAEEVPLVQKKLILKCNQVGKPVITATQMLDSMQRNPRPTRAEASDVANAIIDGTDAIMLSGETAAGLYPVESVQTMNKIAERTEHSLDYKAIVSTRSREKEANMTEAISQAVAYTSINLGVKAVLAPTESGNTARMIAKYRPGVPIVAVTGSANTAHTLTLVWGVNPVVCQRVTTTDEILELAVDESLKHGYVTHGDAVVITAGVPVGEAGTTNLMKVHIIGDLLARGQGIGKASVIGKTVVAKNAAEALAYDTEGCILVTVGTDRDMMPALENCSGLITEEGGLTSHAAVVGLSLGIPVIVGVKEATTLIRHGQEITMDAETGVIYKGHASVL</sequence>
<comment type="similarity">
    <text evidence="5 18">Belongs to the pyruvate kinase family.</text>
</comment>
<keyword evidence="9" id="KW-0479">Metal-binding</keyword>
<dbReference type="InterPro" id="IPR001697">
    <property type="entry name" value="Pyr_Knase"/>
</dbReference>
<keyword evidence="14" id="KW-0630">Potassium</keyword>
<dbReference type="PRINTS" id="PR01050">
    <property type="entry name" value="PYRUVTKNASE"/>
</dbReference>
<dbReference type="NCBIfam" id="NF004491">
    <property type="entry name" value="PRK05826.1"/>
    <property type="match status" value="1"/>
</dbReference>
<evidence type="ECO:0000313" key="23">
    <source>
        <dbReference type="Proteomes" id="UP001549363"/>
    </source>
</evidence>
<keyword evidence="15 18" id="KW-0324">Glycolysis</keyword>
<evidence type="ECO:0000256" key="13">
    <source>
        <dbReference type="ARBA" id="ARBA00022842"/>
    </source>
</evidence>